<dbReference type="EMBL" id="JAUSVB010000005">
    <property type="protein sequence ID" value="MDQ0375190.1"/>
    <property type="molecule type" value="Genomic_DNA"/>
</dbReference>
<keyword evidence="3" id="KW-1185">Reference proteome</keyword>
<comment type="caution">
    <text evidence="2">The sequence shown here is derived from an EMBL/GenBank/DDBJ whole genome shotgun (WGS) entry which is preliminary data.</text>
</comment>
<reference evidence="2 3" key="1">
    <citation type="submission" date="2023-07" db="EMBL/GenBank/DDBJ databases">
        <title>Sorghum-associated microbial communities from plants grown in Nebraska, USA.</title>
        <authorList>
            <person name="Schachtman D."/>
        </authorList>
    </citation>
    <scope>NUCLEOTIDE SEQUENCE [LARGE SCALE GENOMIC DNA]</scope>
    <source>
        <strain evidence="2 3">BE332</strain>
    </source>
</reference>
<evidence type="ECO:0000313" key="2">
    <source>
        <dbReference type="EMBL" id="MDQ0375190.1"/>
    </source>
</evidence>
<proteinExistence type="predicted"/>
<organism evidence="2 3">
    <name type="scientific">Cellulomonas humilata</name>
    <dbReference type="NCBI Taxonomy" id="144055"/>
    <lineage>
        <taxon>Bacteria</taxon>
        <taxon>Bacillati</taxon>
        <taxon>Actinomycetota</taxon>
        <taxon>Actinomycetes</taxon>
        <taxon>Micrococcales</taxon>
        <taxon>Cellulomonadaceae</taxon>
        <taxon>Cellulomonas</taxon>
    </lineage>
</organism>
<protein>
    <recommendedName>
        <fullName evidence="1">DUF2264 domain-containing protein</fullName>
    </recommendedName>
</protein>
<dbReference type="PANTHER" id="PTHR35339">
    <property type="entry name" value="LINALOOL DEHYDRATASE_ISOMERASE DOMAIN-CONTAINING PROTEIN"/>
    <property type="match status" value="1"/>
</dbReference>
<dbReference type="PANTHER" id="PTHR35339:SF4">
    <property type="entry name" value="LINALOOL DEHYDRATASE_ISOMERASE DOMAIN-CONTAINING PROTEIN"/>
    <property type="match status" value="1"/>
</dbReference>
<dbReference type="InterPro" id="IPR049349">
    <property type="entry name" value="DUF2264_N"/>
</dbReference>
<dbReference type="InterPro" id="IPR016624">
    <property type="entry name" value="UCP014753"/>
</dbReference>
<gene>
    <name evidence="2" type="ORF">J2X26_003520</name>
</gene>
<evidence type="ECO:0000313" key="3">
    <source>
        <dbReference type="Proteomes" id="UP001239626"/>
    </source>
</evidence>
<name>A0ABU0EJJ4_9CELL</name>
<dbReference type="Proteomes" id="UP001239626">
    <property type="component" value="Unassembled WGS sequence"/>
</dbReference>
<evidence type="ECO:0000259" key="1">
    <source>
        <dbReference type="Pfam" id="PF10022"/>
    </source>
</evidence>
<dbReference type="Pfam" id="PF10022">
    <property type="entry name" value="DUF2264"/>
    <property type="match status" value="1"/>
</dbReference>
<dbReference type="RefSeq" id="WP_307493998.1">
    <property type="nucleotide sequence ID" value="NZ_JAUSVB010000005.1"/>
</dbReference>
<feature type="domain" description="DUF2264" evidence="1">
    <location>
        <begin position="9"/>
        <end position="356"/>
    </location>
</feature>
<sequence length="622" mass="66542">MTAAREIRTREQWAALADEMLLAVRPYASPHHALITLPGAPGGYGTAVDGLEGFARTFLLAGFRLAGERGADPLNLAELYAAGLAAGTDPSSPERWVRPEEHGQAKVEAASLALILDLTRPWLWDGLDAGVQERVVDYLSSVVGDRGYPRNNWLWFRIVVETFLRSVGGPWSAEDLEEDLALHESFARADGWFSDGDQRSYDHYVGWAMHLYPVLWARMQGASVEPDRQARDVARLDRYLQDAIRLVGADGSPLIQGRSLTYRFAAAAPYWAGAIAEVPSTSPGQLRRAASSIVTHFVQHGAPDEDGLLTLGWHGPWRPLAQSYSGTGSPYWAVKGMLGLALPADHPVWTAAEEPLPLEVADDLVAVAAPGWIVSGTHDDGIVRVVNHGTDHALEGSLGGDSPLYARLGYSTATAPLLDDEAWAEPFDQAVVLVDADGRSTHRSGMTLLGCAVVDGIGVASSRSVAHRVEVDPSVQTHGSGLVGASVVVGTLTVVSVVRGAWELRAVRVDDADPGLTLRTAGWPVSGEPAFLAHGVRSDGLTSLLVAEGLDTEVRLDKDASPLGTWTATPWVSTPVVAGSWWVTAVCLAQHPNDPPTAAVTEQLTVTWPDGLVTTTHLPHQQ</sequence>
<accession>A0ABU0EJJ4</accession>